<dbReference type="GO" id="GO:0017000">
    <property type="term" value="P:antibiotic biosynthetic process"/>
    <property type="evidence" value="ECO:0007669"/>
    <property type="project" value="UniProtKB-ARBA"/>
</dbReference>
<feature type="domain" description="Methyltransferase type 11" evidence="3">
    <location>
        <begin position="70"/>
        <end position="161"/>
    </location>
</feature>
<dbReference type="AlphaFoldDB" id="A0A7W9PTF7"/>
<feature type="region of interest" description="Disordered" evidence="2">
    <location>
        <begin position="1"/>
        <end position="32"/>
    </location>
</feature>
<reference evidence="4 5" key="1">
    <citation type="submission" date="2020-08" db="EMBL/GenBank/DDBJ databases">
        <title>Genomic Encyclopedia of Type Strains, Phase III (KMG-III): the genomes of soil and plant-associated and newly described type strains.</title>
        <authorList>
            <person name="Whitman W."/>
        </authorList>
    </citation>
    <scope>NUCLEOTIDE SEQUENCE [LARGE SCALE GENOMIC DNA]</scope>
    <source>
        <strain evidence="4 5">CECT 3313</strain>
    </source>
</reference>
<dbReference type="GO" id="GO:0008757">
    <property type="term" value="F:S-adenosylmethionine-dependent methyltransferase activity"/>
    <property type="evidence" value="ECO:0007669"/>
    <property type="project" value="InterPro"/>
</dbReference>
<gene>
    <name evidence="4" type="ORF">FHS34_002418</name>
</gene>
<dbReference type="Gene3D" id="3.40.50.150">
    <property type="entry name" value="Vaccinia Virus protein VP39"/>
    <property type="match status" value="1"/>
</dbReference>
<evidence type="ECO:0000259" key="3">
    <source>
        <dbReference type="Pfam" id="PF08241"/>
    </source>
</evidence>
<dbReference type="EMBL" id="JACHJK010000003">
    <property type="protein sequence ID" value="MBB5926962.1"/>
    <property type="molecule type" value="Genomic_DNA"/>
</dbReference>
<evidence type="ECO:0000313" key="5">
    <source>
        <dbReference type="Proteomes" id="UP000585836"/>
    </source>
</evidence>
<dbReference type="RefSeq" id="WP_184964002.1">
    <property type="nucleotide sequence ID" value="NZ_JACHJK010000003.1"/>
</dbReference>
<name>A0A7W9PTF7_9ACTN</name>
<dbReference type="Proteomes" id="UP000585836">
    <property type="component" value="Unassembled WGS sequence"/>
</dbReference>
<sequence length="282" mass="30261">MTSPPPSGGTAPGDGRSGAPAPGDGHYGEDLFAPEHPRETERIDAAALVFDPVTTRRLRALGVGPGSRCLDVGAGTGTVTRWLLEEAGVDEVVALDRDTAQLGAPASPRLRVITADLTDESLRPGGFDLIHARFVLMHLPQRRRLITRLAGWLDPGGLLVLGDALEVPDTLDSSSAYRRTMDAMWRALRSTIGTDISTVPAYPHFLREEGLRDVAAELCCPPLVAGGPLARFWSETWTRMRPALEETGLVDAAAVDEALAYLDSPRLAELGPGMLLSWGRRD</sequence>
<dbReference type="GO" id="GO:0032259">
    <property type="term" value="P:methylation"/>
    <property type="evidence" value="ECO:0007669"/>
    <property type="project" value="UniProtKB-KW"/>
</dbReference>
<keyword evidence="4" id="KW-0489">Methyltransferase</keyword>
<dbReference type="PANTHER" id="PTHR43861:SF3">
    <property type="entry name" value="PUTATIVE (AFU_ORTHOLOGUE AFUA_2G14390)-RELATED"/>
    <property type="match status" value="1"/>
</dbReference>
<dbReference type="SUPFAM" id="SSF53335">
    <property type="entry name" value="S-adenosyl-L-methionine-dependent methyltransferases"/>
    <property type="match status" value="1"/>
</dbReference>
<dbReference type="Pfam" id="PF08241">
    <property type="entry name" value="Methyltransf_11"/>
    <property type="match status" value="1"/>
</dbReference>
<accession>A0A7W9PTF7</accession>
<evidence type="ECO:0000256" key="1">
    <source>
        <dbReference type="ARBA" id="ARBA00022679"/>
    </source>
</evidence>
<evidence type="ECO:0000256" key="2">
    <source>
        <dbReference type="SAM" id="MobiDB-lite"/>
    </source>
</evidence>
<dbReference type="PANTHER" id="PTHR43861">
    <property type="entry name" value="TRANS-ACONITATE 2-METHYLTRANSFERASE-RELATED"/>
    <property type="match status" value="1"/>
</dbReference>
<dbReference type="InterPro" id="IPR029063">
    <property type="entry name" value="SAM-dependent_MTases_sf"/>
</dbReference>
<dbReference type="CDD" id="cd02440">
    <property type="entry name" value="AdoMet_MTases"/>
    <property type="match status" value="1"/>
</dbReference>
<keyword evidence="5" id="KW-1185">Reference proteome</keyword>
<keyword evidence="1 4" id="KW-0808">Transferase</keyword>
<comment type="caution">
    <text evidence="4">The sequence shown here is derived from an EMBL/GenBank/DDBJ whole genome shotgun (WGS) entry which is preliminary data.</text>
</comment>
<organism evidence="4 5">
    <name type="scientific">Streptomyces echinatus</name>
    <dbReference type="NCBI Taxonomy" id="67293"/>
    <lineage>
        <taxon>Bacteria</taxon>
        <taxon>Bacillati</taxon>
        <taxon>Actinomycetota</taxon>
        <taxon>Actinomycetes</taxon>
        <taxon>Kitasatosporales</taxon>
        <taxon>Streptomycetaceae</taxon>
        <taxon>Streptomyces</taxon>
    </lineage>
</organism>
<protein>
    <submittedName>
        <fullName evidence="4">SAM-dependent methyltransferase</fullName>
    </submittedName>
</protein>
<evidence type="ECO:0000313" key="4">
    <source>
        <dbReference type="EMBL" id="MBB5926962.1"/>
    </source>
</evidence>
<proteinExistence type="predicted"/>
<dbReference type="InterPro" id="IPR013216">
    <property type="entry name" value="Methyltransf_11"/>
</dbReference>